<dbReference type="Proteomes" id="UP001497623">
    <property type="component" value="Unassembled WGS sequence"/>
</dbReference>
<organism evidence="3 4">
    <name type="scientific">Meganyctiphanes norvegica</name>
    <name type="common">Northern krill</name>
    <name type="synonym">Thysanopoda norvegica</name>
    <dbReference type="NCBI Taxonomy" id="48144"/>
    <lineage>
        <taxon>Eukaryota</taxon>
        <taxon>Metazoa</taxon>
        <taxon>Ecdysozoa</taxon>
        <taxon>Arthropoda</taxon>
        <taxon>Crustacea</taxon>
        <taxon>Multicrustacea</taxon>
        <taxon>Malacostraca</taxon>
        <taxon>Eumalacostraca</taxon>
        <taxon>Eucarida</taxon>
        <taxon>Euphausiacea</taxon>
        <taxon>Euphausiidae</taxon>
        <taxon>Meganyctiphanes</taxon>
    </lineage>
</organism>
<protein>
    <submittedName>
        <fullName evidence="3">Uncharacterized protein</fullName>
    </submittedName>
</protein>
<comment type="caution">
    <text evidence="3">The sequence shown here is derived from an EMBL/GenBank/DDBJ whole genome shotgun (WGS) entry which is preliminary data.</text>
</comment>
<evidence type="ECO:0000313" key="4">
    <source>
        <dbReference type="Proteomes" id="UP001497623"/>
    </source>
</evidence>
<gene>
    <name evidence="3" type="ORF">MNOR_LOCUS40781</name>
</gene>
<keyword evidence="4" id="KW-1185">Reference proteome</keyword>
<name>A0AAV2SVC0_MEGNR</name>
<dbReference type="AlphaFoldDB" id="A0AAV2SVC0"/>
<evidence type="ECO:0000313" key="3">
    <source>
        <dbReference type="EMBL" id="CAL4242755.1"/>
    </source>
</evidence>
<feature type="coiled-coil region" evidence="1">
    <location>
        <begin position="136"/>
        <end position="163"/>
    </location>
</feature>
<accession>A0AAV2SVC0</accession>
<dbReference type="EMBL" id="CAXKWB010131566">
    <property type="protein sequence ID" value="CAL4242755.1"/>
    <property type="molecule type" value="Genomic_DNA"/>
</dbReference>
<reference evidence="3 4" key="1">
    <citation type="submission" date="2024-05" db="EMBL/GenBank/DDBJ databases">
        <authorList>
            <person name="Wallberg A."/>
        </authorList>
    </citation>
    <scope>NUCLEOTIDE SEQUENCE [LARGE SCALE GENOMIC DNA]</scope>
</reference>
<keyword evidence="1" id="KW-0175">Coiled coil</keyword>
<sequence length="167" mass="19567">MEGVQKMDNFAHNTMELDPDLETREVNKSSHVIEIIRTQTTKGIIKAVRKRENIKKDSFSENNDNQLETNVDNKTQTKKDPTLVFNQFTVINKEASEVSLHVHSNVENKFGTSNNNDLSNIEKVKRKLEEITEFSLTEEEKALKELQNMKREKMEILMKIRKRMQFL</sequence>
<feature type="region of interest" description="Disordered" evidence="2">
    <location>
        <begin position="56"/>
        <end position="75"/>
    </location>
</feature>
<evidence type="ECO:0000256" key="1">
    <source>
        <dbReference type="SAM" id="Coils"/>
    </source>
</evidence>
<evidence type="ECO:0000256" key="2">
    <source>
        <dbReference type="SAM" id="MobiDB-lite"/>
    </source>
</evidence>
<feature type="compositionally biased region" description="Polar residues" evidence="2">
    <location>
        <begin position="60"/>
        <end position="74"/>
    </location>
</feature>
<proteinExistence type="predicted"/>